<feature type="transmembrane region" description="Helical" evidence="12">
    <location>
        <begin position="757"/>
        <end position="776"/>
    </location>
</feature>
<evidence type="ECO:0000313" key="15">
    <source>
        <dbReference type="EMBL" id="CAG8461734.1"/>
    </source>
</evidence>
<dbReference type="FunFam" id="3.40.50.300:FF:000205">
    <property type="entry name" value="ABC transporter B family member 4"/>
    <property type="match status" value="1"/>
</dbReference>
<name>A0A9N8VTC3_9GLOM</name>
<dbReference type="OrthoDB" id="6500128at2759"/>
<dbReference type="GO" id="GO:0015421">
    <property type="term" value="F:ABC-type oligopeptide transporter activity"/>
    <property type="evidence" value="ECO:0007669"/>
    <property type="project" value="TreeGrafter"/>
</dbReference>
<organism evidence="15 16">
    <name type="scientific">Paraglomus occultum</name>
    <dbReference type="NCBI Taxonomy" id="144539"/>
    <lineage>
        <taxon>Eukaryota</taxon>
        <taxon>Fungi</taxon>
        <taxon>Fungi incertae sedis</taxon>
        <taxon>Mucoromycota</taxon>
        <taxon>Glomeromycotina</taxon>
        <taxon>Glomeromycetes</taxon>
        <taxon>Paraglomerales</taxon>
        <taxon>Paraglomeraceae</taxon>
        <taxon>Paraglomus</taxon>
    </lineage>
</organism>
<dbReference type="InterPro" id="IPR003593">
    <property type="entry name" value="AAA+_ATPase"/>
</dbReference>
<feature type="transmembrane region" description="Helical" evidence="12">
    <location>
        <begin position="268"/>
        <end position="294"/>
    </location>
</feature>
<dbReference type="Pfam" id="PF00005">
    <property type="entry name" value="ABC_tran"/>
    <property type="match status" value="2"/>
</dbReference>
<evidence type="ECO:0000259" key="14">
    <source>
        <dbReference type="PROSITE" id="PS50929"/>
    </source>
</evidence>
<accession>A0A9N8VTC3</accession>
<feature type="transmembrane region" description="Helical" evidence="12">
    <location>
        <begin position="899"/>
        <end position="920"/>
    </location>
</feature>
<evidence type="ECO:0000256" key="10">
    <source>
        <dbReference type="ARBA" id="ARBA00023136"/>
    </source>
</evidence>
<evidence type="ECO:0000256" key="6">
    <source>
        <dbReference type="ARBA" id="ARBA00022741"/>
    </source>
</evidence>
<dbReference type="PROSITE" id="PS00211">
    <property type="entry name" value="ABC_TRANSPORTER_1"/>
    <property type="match status" value="2"/>
</dbReference>
<dbReference type="PROSITE" id="PS50929">
    <property type="entry name" value="ABC_TM1F"/>
    <property type="match status" value="2"/>
</dbReference>
<keyword evidence="16" id="KW-1185">Reference proteome</keyword>
<dbReference type="PANTHER" id="PTHR43394:SF27">
    <property type="entry name" value="ATP-DEPENDENT TRANSLOCASE ABCB1-LIKE"/>
    <property type="match status" value="1"/>
</dbReference>
<keyword evidence="4 12" id="KW-0812">Transmembrane</keyword>
<comment type="caution">
    <text evidence="15">The sequence shown here is derived from an EMBL/GenBank/DDBJ whole genome shotgun (WGS) entry which is preliminary data.</text>
</comment>
<dbReference type="GO" id="GO:0005524">
    <property type="term" value="F:ATP binding"/>
    <property type="evidence" value="ECO:0007669"/>
    <property type="project" value="UniProtKB-KW"/>
</dbReference>
<evidence type="ECO:0000256" key="3">
    <source>
        <dbReference type="ARBA" id="ARBA00022448"/>
    </source>
</evidence>
<dbReference type="InterPro" id="IPR011527">
    <property type="entry name" value="ABC1_TM_dom"/>
</dbReference>
<keyword evidence="10 12" id="KW-0472">Membrane</keyword>
<dbReference type="CDD" id="cd18578">
    <property type="entry name" value="ABC_6TM_Pgp_ABCB1_D2_like"/>
    <property type="match status" value="1"/>
</dbReference>
<dbReference type="PROSITE" id="PS50893">
    <property type="entry name" value="ABC_TRANSPORTER_2"/>
    <property type="match status" value="2"/>
</dbReference>
<evidence type="ECO:0000256" key="4">
    <source>
        <dbReference type="ARBA" id="ARBA00022692"/>
    </source>
</evidence>
<proteinExistence type="inferred from homology"/>
<feature type="transmembrane region" description="Helical" evidence="12">
    <location>
        <begin position="861"/>
        <end position="884"/>
    </location>
</feature>
<dbReference type="InterPro" id="IPR027417">
    <property type="entry name" value="P-loop_NTPase"/>
</dbReference>
<comment type="subcellular location">
    <subcellularLocation>
        <location evidence="1">Membrane</location>
        <topology evidence="1">Multi-pass membrane protein</topology>
    </subcellularLocation>
</comment>
<keyword evidence="5" id="KW-0677">Repeat</keyword>
<dbReference type="FunFam" id="1.20.1560.10:FF:000102">
    <property type="entry name" value="ABC multidrug transporter Mdr1"/>
    <property type="match status" value="1"/>
</dbReference>
<dbReference type="SUPFAM" id="SSF90123">
    <property type="entry name" value="ABC transporter transmembrane region"/>
    <property type="match status" value="2"/>
</dbReference>
<dbReference type="Gene3D" id="1.20.1560.10">
    <property type="entry name" value="ABC transporter type 1, transmembrane domain"/>
    <property type="match status" value="1"/>
</dbReference>
<keyword evidence="7" id="KW-0067">ATP-binding</keyword>
<evidence type="ECO:0000256" key="5">
    <source>
        <dbReference type="ARBA" id="ARBA00022737"/>
    </source>
</evidence>
<feature type="domain" description="ABC transmembrane type-1" evidence="14">
    <location>
        <begin position="637"/>
        <end position="925"/>
    </location>
</feature>
<feature type="transmembrane region" description="Helical" evidence="12">
    <location>
        <begin position="782"/>
        <end position="799"/>
    </location>
</feature>
<feature type="transmembrane region" description="Helical" evidence="12">
    <location>
        <begin position="91"/>
        <end position="114"/>
    </location>
</feature>
<dbReference type="SUPFAM" id="SSF52540">
    <property type="entry name" value="P-loop containing nucleoside triphosphate hydrolases"/>
    <property type="match status" value="2"/>
</dbReference>
<evidence type="ECO:0000313" key="16">
    <source>
        <dbReference type="Proteomes" id="UP000789572"/>
    </source>
</evidence>
<dbReference type="SMART" id="SM00382">
    <property type="entry name" value="AAA"/>
    <property type="match status" value="2"/>
</dbReference>
<keyword evidence="6" id="KW-0547">Nucleotide-binding</keyword>
<dbReference type="InterPro" id="IPR017871">
    <property type="entry name" value="ABC_transporter-like_CS"/>
</dbReference>
<feature type="transmembrane region" description="Helical" evidence="12">
    <location>
        <begin position="166"/>
        <end position="184"/>
    </location>
</feature>
<feature type="transmembrane region" description="Helical" evidence="12">
    <location>
        <begin position="306"/>
        <end position="325"/>
    </location>
</feature>
<dbReference type="Gene3D" id="3.40.50.300">
    <property type="entry name" value="P-loop containing nucleotide triphosphate hydrolases"/>
    <property type="match status" value="2"/>
</dbReference>
<keyword evidence="8" id="KW-1278">Translocase</keyword>
<dbReference type="CDD" id="cd03249">
    <property type="entry name" value="ABC_MTABC3_MDL1_MDL2"/>
    <property type="match status" value="2"/>
</dbReference>
<gene>
    <name evidence="15" type="ORF">POCULU_LOCUS598</name>
</gene>
<evidence type="ECO:0000256" key="9">
    <source>
        <dbReference type="ARBA" id="ARBA00022989"/>
    </source>
</evidence>
<dbReference type="FunFam" id="1.20.1560.10:FF:000009">
    <property type="entry name" value="ABC transporter B family member 1"/>
    <property type="match status" value="1"/>
</dbReference>
<dbReference type="Pfam" id="PF00664">
    <property type="entry name" value="ABC_membrane"/>
    <property type="match status" value="2"/>
</dbReference>
<dbReference type="FunFam" id="3.40.50.300:FF:000479">
    <property type="entry name" value="Multidrug resistance protein 1A"/>
    <property type="match status" value="1"/>
</dbReference>
<feature type="domain" description="ABC transporter" evidence="13">
    <location>
        <begin position="370"/>
        <end position="610"/>
    </location>
</feature>
<keyword evidence="9 12" id="KW-1133">Transmembrane helix</keyword>
<sequence length="1206" mass="130218">MTEKGVHTEEKEAKVSFIQLFRFATTTDKILIALGSIGAAANGAALPLMTIAFGGIITAFGVFSIGVTQTTDKEQLDALGDQLKDTVRDKLYYFIGLGAATFILSYLQMAFWMVAGENQAKRIREKYYAAIMRQDIAFFDAISTGNVTSRISGDISLLQEGIAEKVGLIIQYITTFIAGFVIAYTKQWKLSLVLTAALPLLVAAAGLMSKILAAASKDSQDAYAAAGAVAEQAFSSIRTVAAFGGEERETQRYVSKLDKAYQVGKKRALVNGIGMGSIMFTIFGTYGLAFWYGATLIVNNETNGGTVLNVFFAIIIGAIQLGHAAPNFAAIGHALGAAAKLYEVIDRVPKIDSESTEGMKLAKANVVGKIEFKNVDFHYPQRPDVPILKNFNLTIQPGQTVALVGSSGSGKSTIVSLLERFYDPINGQVYLDGVDIRNINIKSLRSQIGLVGQEPVLFPTSIAQNIEWGAIPDEKGPTMDEIIEACRKANAHEFIEELSDKYDTDVGEKGSLLSGGQKQRIAIARALIKDPRILLLDEATSALDTESERLVQTALDAAATNRTTVVVAHRLSTIKNADLIVVMNKGEIIEMGKHDELISKEGVYYKIEEEAIEKSKNKKTPLGRIFRLNRPEAGIMAIGAVGSIINGAIMPLFSLVFSTILNIFSHVDDLHKMQHDANFWAGMFVVLAGTAFLANTAQQGLFILSGERLTRRLRRLTFTALIKQEIGFFDDENNATGILTSKLAVDASRVEGLTGSLMGTILSTVSSIVSGLAIALSAGWKLALVVIAASPAIVASGALQMKSLAGYGNQTRKAYDKSGQVVQQSVSNMRTIAALTREETFKDLYNRAILEPHRIAVKGNYISSLGFGLSQGLLFFVWALAFWYGSRLVSSLEYTQSQMLRVLFAVVFSAMSLGQMSSFAPSSAKAKVAAINVLEILDRKSLIDASDVEGKEMPAPITGTSSISNAVFNYPARPDVPILRGLNIDILAGKTIALVGPSGSGKSSTVSLLLRFYDVLSGSVNVEGVDVKDMNLQYLRSNIALVGQEPVLFDLTIGENIAYGKEGCSQEEIEQAAKAANIHNFIMGLPLKYDTRVGEKGTQLSGGQKQRIAIARALIRHPKILLLDEATSALDSESEKVVQDALDKASTGRTTITIAHRLSTIQNADLILVLKKGKVVEQGTHLQLVDMKGLYYDLVTKQALINKEST</sequence>
<evidence type="ECO:0000256" key="1">
    <source>
        <dbReference type="ARBA" id="ARBA00004141"/>
    </source>
</evidence>
<feature type="transmembrane region" description="Helical" evidence="12">
    <location>
        <begin position="680"/>
        <end position="704"/>
    </location>
</feature>
<feature type="transmembrane region" description="Helical" evidence="12">
    <location>
        <begin position="634"/>
        <end position="660"/>
    </location>
</feature>
<evidence type="ECO:0000256" key="8">
    <source>
        <dbReference type="ARBA" id="ARBA00022967"/>
    </source>
</evidence>
<comment type="similarity">
    <text evidence="2">Belongs to the ABC transporter superfamily. ABCB family. Multidrug resistance exporter (TC 3.A.1.201) subfamily.</text>
</comment>
<evidence type="ECO:0000259" key="13">
    <source>
        <dbReference type="PROSITE" id="PS50893"/>
    </source>
</evidence>
<reference evidence="15" key="1">
    <citation type="submission" date="2021-06" db="EMBL/GenBank/DDBJ databases">
        <authorList>
            <person name="Kallberg Y."/>
            <person name="Tangrot J."/>
            <person name="Rosling A."/>
        </authorList>
    </citation>
    <scope>NUCLEOTIDE SEQUENCE</scope>
    <source>
        <strain evidence="15">IA702</strain>
    </source>
</reference>
<feature type="transmembrane region" description="Helical" evidence="12">
    <location>
        <begin position="30"/>
        <end position="63"/>
    </location>
</feature>
<dbReference type="InterPro" id="IPR036640">
    <property type="entry name" value="ABC1_TM_sf"/>
</dbReference>
<evidence type="ECO:0000256" key="12">
    <source>
        <dbReference type="SAM" id="Phobius"/>
    </source>
</evidence>
<feature type="domain" description="ABC transporter" evidence="13">
    <location>
        <begin position="961"/>
        <end position="1197"/>
    </location>
</feature>
<feature type="domain" description="ABC transmembrane type-1" evidence="14">
    <location>
        <begin position="33"/>
        <end position="333"/>
    </location>
</feature>
<dbReference type="GO" id="GO:0005743">
    <property type="term" value="C:mitochondrial inner membrane"/>
    <property type="evidence" value="ECO:0007669"/>
    <property type="project" value="TreeGrafter"/>
</dbReference>
<keyword evidence="11" id="KW-0325">Glycoprotein</keyword>
<evidence type="ECO:0000256" key="11">
    <source>
        <dbReference type="ARBA" id="ARBA00023180"/>
    </source>
</evidence>
<evidence type="ECO:0000256" key="2">
    <source>
        <dbReference type="ARBA" id="ARBA00007577"/>
    </source>
</evidence>
<dbReference type="GO" id="GO:0016887">
    <property type="term" value="F:ATP hydrolysis activity"/>
    <property type="evidence" value="ECO:0007669"/>
    <property type="project" value="InterPro"/>
</dbReference>
<dbReference type="GO" id="GO:0090374">
    <property type="term" value="P:oligopeptide export from mitochondrion"/>
    <property type="evidence" value="ECO:0007669"/>
    <property type="project" value="TreeGrafter"/>
</dbReference>
<dbReference type="CDD" id="cd18577">
    <property type="entry name" value="ABC_6TM_Pgp_ABCB1_D1_like"/>
    <property type="match status" value="1"/>
</dbReference>
<dbReference type="InterPro" id="IPR039421">
    <property type="entry name" value="Type_1_exporter"/>
</dbReference>
<dbReference type="EMBL" id="CAJVPJ010000032">
    <property type="protein sequence ID" value="CAG8461734.1"/>
    <property type="molecule type" value="Genomic_DNA"/>
</dbReference>
<dbReference type="Proteomes" id="UP000789572">
    <property type="component" value="Unassembled WGS sequence"/>
</dbReference>
<evidence type="ECO:0000256" key="7">
    <source>
        <dbReference type="ARBA" id="ARBA00022840"/>
    </source>
</evidence>
<protein>
    <submittedName>
        <fullName evidence="15">6731_t:CDS:1</fullName>
    </submittedName>
</protein>
<dbReference type="AlphaFoldDB" id="A0A9N8VTC3"/>
<dbReference type="PANTHER" id="PTHR43394">
    <property type="entry name" value="ATP-DEPENDENT PERMEASE MDL1, MITOCHONDRIAL"/>
    <property type="match status" value="1"/>
</dbReference>
<feature type="transmembrane region" description="Helical" evidence="12">
    <location>
        <begin position="190"/>
        <end position="208"/>
    </location>
</feature>
<keyword evidence="3" id="KW-0813">Transport</keyword>
<dbReference type="InterPro" id="IPR003439">
    <property type="entry name" value="ABC_transporter-like_ATP-bd"/>
</dbReference>